<dbReference type="GeneID" id="85496926"/>
<evidence type="ECO:0000313" key="3">
    <source>
        <dbReference type="Proteomes" id="UP001233271"/>
    </source>
</evidence>
<proteinExistence type="predicted"/>
<sequence length="97" mass="10611">MFARSARTLATASRTPMLNNSTVAGRRWTSIEHRNGKSKLIYRFGMKDIPVELYPLGFIVSAGLVGGVLAIGRHFAVDGELRLRRAGASPDIKPRTS</sequence>
<evidence type="ECO:0000256" key="1">
    <source>
        <dbReference type="SAM" id="Phobius"/>
    </source>
</evidence>
<keyword evidence="1" id="KW-0472">Membrane</keyword>
<dbReference type="Proteomes" id="UP001233271">
    <property type="component" value="Chromosome 5"/>
</dbReference>
<evidence type="ECO:0000313" key="2">
    <source>
        <dbReference type="EMBL" id="BEI93056.1"/>
    </source>
</evidence>
<dbReference type="EMBL" id="AP028216">
    <property type="protein sequence ID" value="BEI93056.1"/>
    <property type="molecule type" value="Genomic_DNA"/>
</dbReference>
<protein>
    <submittedName>
        <fullName evidence="2">Uncharacterized protein</fullName>
    </submittedName>
</protein>
<keyword evidence="1" id="KW-0812">Transmembrane</keyword>
<dbReference type="RefSeq" id="XP_060458321.1">
    <property type="nucleotide sequence ID" value="XM_060601870.1"/>
</dbReference>
<accession>A0AA48L6Y4</accession>
<reference evidence="2" key="1">
    <citation type="journal article" date="2023" name="BMC Genomics">
        <title>Chromosome-level genome assemblies of Cutaneotrichosporon spp. (Trichosporonales, Basidiomycota) reveal imbalanced evolution between nucleotide sequences and chromosome synteny.</title>
        <authorList>
            <person name="Kobayashi Y."/>
            <person name="Kayamori A."/>
            <person name="Aoki K."/>
            <person name="Shiwa Y."/>
            <person name="Matsutani M."/>
            <person name="Fujita N."/>
            <person name="Sugita T."/>
            <person name="Iwasaki W."/>
            <person name="Tanaka N."/>
            <person name="Takashima M."/>
        </authorList>
    </citation>
    <scope>NUCLEOTIDE SEQUENCE</scope>
    <source>
        <strain evidence="2">HIS019</strain>
    </source>
</reference>
<keyword evidence="1" id="KW-1133">Transmembrane helix</keyword>
<organism evidence="2 3">
    <name type="scientific">Cutaneotrichosporon cavernicola</name>
    <dbReference type="NCBI Taxonomy" id="279322"/>
    <lineage>
        <taxon>Eukaryota</taxon>
        <taxon>Fungi</taxon>
        <taxon>Dikarya</taxon>
        <taxon>Basidiomycota</taxon>
        <taxon>Agaricomycotina</taxon>
        <taxon>Tremellomycetes</taxon>
        <taxon>Trichosporonales</taxon>
        <taxon>Trichosporonaceae</taxon>
        <taxon>Cutaneotrichosporon</taxon>
    </lineage>
</organism>
<name>A0AA48L6Y4_9TREE</name>
<gene>
    <name evidence="2" type="ORF">CcaverHIS019_0506840</name>
</gene>
<keyword evidence="3" id="KW-1185">Reference proteome</keyword>
<dbReference type="KEGG" id="ccac:CcaHIS019_0506840"/>
<dbReference type="AlphaFoldDB" id="A0AA48L6Y4"/>
<feature type="transmembrane region" description="Helical" evidence="1">
    <location>
        <begin position="53"/>
        <end position="76"/>
    </location>
</feature>